<comment type="similarity">
    <text evidence="8">Belongs to the TsuA/YedE (TC 9.B.102) family.</text>
</comment>
<sequence>MFKSFYTKVFVNYWNPYVAVGLAGVLSAFYFALTGTVWAVTGEFTRFGGHLLQFFGVDISDWAYFNLVTMNGTTFTRTDGWIIIGMFAGALITVLLGKNFKIRVPQQKRRLVQAFIGGLIAGFGARLALGCNLAAFFTGIPQFSFHSWIFMVTTGIGTYLGVKVINTTWWRGKPNLQRKKPTLSKAVPKQAKNSNIQVYLGISVAFIFAIILVSYVANGKALLAAAALFGAGFGILIERGQICFTSAFRDLWVSGRATMTKALAVGVGISVILTFIFLQSGMEAVIKPAAPSTFIGGLLFGLGIVLAGGCETGWMYRAMEGQVLFWVVGLGNITGATILAYAWDHLGFYSVLTEGWPKLNLIEAWGPYQALFGTMAMLAAWFFLSNWWEKHYRYGKGLTVPEKDTYIVKPAVKQ</sequence>
<feature type="transmembrane region" description="Helical" evidence="9">
    <location>
        <begin position="12"/>
        <end position="33"/>
    </location>
</feature>
<evidence type="ECO:0000256" key="7">
    <source>
        <dbReference type="ARBA" id="ARBA00023136"/>
    </source>
</evidence>
<dbReference type="Pfam" id="PF04143">
    <property type="entry name" value="Sulf_transp"/>
    <property type="match status" value="2"/>
</dbReference>
<protein>
    <submittedName>
        <fullName evidence="10">Putative transporter component</fullName>
    </submittedName>
</protein>
<evidence type="ECO:0000313" key="10">
    <source>
        <dbReference type="EMBL" id="KEF37893.1"/>
    </source>
</evidence>
<dbReference type="OrthoDB" id="9794165at2"/>
<dbReference type="Proteomes" id="UP000027936">
    <property type="component" value="Unassembled WGS sequence"/>
</dbReference>
<organism evidence="10 11">
    <name type="scientific">Schinkia azotoformans MEV2011</name>
    <dbReference type="NCBI Taxonomy" id="1348973"/>
    <lineage>
        <taxon>Bacteria</taxon>
        <taxon>Bacillati</taxon>
        <taxon>Bacillota</taxon>
        <taxon>Bacilli</taxon>
        <taxon>Bacillales</taxon>
        <taxon>Bacillaceae</taxon>
        <taxon>Calidifontibacillus/Schinkia group</taxon>
        <taxon>Schinkia</taxon>
    </lineage>
</organism>
<keyword evidence="6 9" id="KW-1133">Transmembrane helix</keyword>
<gene>
    <name evidence="10" type="ORF">M670_02929</name>
</gene>
<dbReference type="InterPro" id="IPR047732">
    <property type="entry name" value="YedE-like"/>
</dbReference>
<evidence type="ECO:0000256" key="5">
    <source>
        <dbReference type="ARBA" id="ARBA00022692"/>
    </source>
</evidence>
<feature type="transmembrane region" description="Helical" evidence="9">
    <location>
        <begin position="80"/>
        <end position="100"/>
    </location>
</feature>
<dbReference type="GO" id="GO:0005886">
    <property type="term" value="C:plasma membrane"/>
    <property type="evidence" value="ECO:0007669"/>
    <property type="project" value="UniProtKB-SubCell"/>
</dbReference>
<keyword evidence="3" id="KW-1003">Cell membrane</keyword>
<name>A0A072NLS6_SCHAZ</name>
<dbReference type="RefSeq" id="WP_035196374.1">
    <property type="nucleotide sequence ID" value="NZ_JJRY01000011.1"/>
</dbReference>
<dbReference type="NCBIfam" id="NF033796">
    <property type="entry name" value="selen_YedE_FdhT"/>
    <property type="match status" value="1"/>
</dbReference>
<evidence type="ECO:0000256" key="8">
    <source>
        <dbReference type="ARBA" id="ARBA00035655"/>
    </source>
</evidence>
<keyword evidence="4" id="KW-0997">Cell inner membrane</keyword>
<dbReference type="AlphaFoldDB" id="A0A072NLS6"/>
<comment type="caution">
    <text evidence="10">The sequence shown here is derived from an EMBL/GenBank/DDBJ whole genome shotgun (WGS) entry which is preliminary data.</text>
</comment>
<proteinExistence type="inferred from homology"/>
<keyword evidence="2" id="KW-0813">Transport</keyword>
<feature type="transmembrane region" description="Helical" evidence="9">
    <location>
        <begin position="262"/>
        <end position="282"/>
    </location>
</feature>
<feature type="transmembrane region" description="Helical" evidence="9">
    <location>
        <begin position="198"/>
        <end position="217"/>
    </location>
</feature>
<keyword evidence="7 9" id="KW-0472">Membrane</keyword>
<evidence type="ECO:0000256" key="2">
    <source>
        <dbReference type="ARBA" id="ARBA00022448"/>
    </source>
</evidence>
<evidence type="ECO:0000313" key="11">
    <source>
        <dbReference type="Proteomes" id="UP000027936"/>
    </source>
</evidence>
<feature type="transmembrane region" description="Helical" evidence="9">
    <location>
        <begin position="148"/>
        <end position="170"/>
    </location>
</feature>
<feature type="transmembrane region" description="Helical" evidence="9">
    <location>
        <begin position="365"/>
        <end position="384"/>
    </location>
</feature>
<dbReference type="EMBL" id="JJRY01000011">
    <property type="protein sequence ID" value="KEF37893.1"/>
    <property type="molecule type" value="Genomic_DNA"/>
</dbReference>
<dbReference type="PANTHER" id="PTHR30574">
    <property type="entry name" value="INNER MEMBRANE PROTEIN YEDE"/>
    <property type="match status" value="1"/>
</dbReference>
<evidence type="ECO:0000256" key="1">
    <source>
        <dbReference type="ARBA" id="ARBA00004429"/>
    </source>
</evidence>
<evidence type="ECO:0000256" key="9">
    <source>
        <dbReference type="SAM" id="Phobius"/>
    </source>
</evidence>
<dbReference type="InterPro" id="IPR007272">
    <property type="entry name" value="Sulf_transp_TsuA/YedE"/>
</dbReference>
<comment type="subcellular location">
    <subcellularLocation>
        <location evidence="1">Cell inner membrane</location>
        <topology evidence="1">Multi-pass membrane protein</topology>
    </subcellularLocation>
</comment>
<evidence type="ECO:0000256" key="3">
    <source>
        <dbReference type="ARBA" id="ARBA00022475"/>
    </source>
</evidence>
<feature type="transmembrane region" description="Helical" evidence="9">
    <location>
        <begin position="112"/>
        <end position="136"/>
    </location>
</feature>
<keyword evidence="5 9" id="KW-0812">Transmembrane</keyword>
<dbReference type="PANTHER" id="PTHR30574:SF1">
    <property type="entry name" value="SULPHUR TRANSPORT DOMAIN-CONTAINING PROTEIN"/>
    <property type="match status" value="1"/>
</dbReference>
<reference evidence="10 11" key="1">
    <citation type="submission" date="2014-04" db="EMBL/GenBank/DDBJ databases">
        <title>Draft genome sequence of Bacillus azotoformans MEV2011, a (co-) denitrifying strain unable to grow in the presence of oxygen.</title>
        <authorList>
            <person name="Nielsen M."/>
            <person name="Schreiber L."/>
            <person name="Finster K."/>
            <person name="Schramm A."/>
        </authorList>
    </citation>
    <scope>NUCLEOTIDE SEQUENCE [LARGE SCALE GENOMIC DNA]</scope>
    <source>
        <strain evidence="10 11">MEV2011</strain>
    </source>
</reference>
<feature type="transmembrane region" description="Helical" evidence="9">
    <location>
        <begin position="323"/>
        <end position="343"/>
    </location>
</feature>
<dbReference type="PATRIC" id="fig|1348973.3.peg.2833"/>
<feature type="transmembrane region" description="Helical" evidence="9">
    <location>
        <begin position="223"/>
        <end position="242"/>
    </location>
</feature>
<accession>A0A072NLS6</accession>
<evidence type="ECO:0000256" key="4">
    <source>
        <dbReference type="ARBA" id="ARBA00022519"/>
    </source>
</evidence>
<feature type="transmembrane region" description="Helical" evidence="9">
    <location>
        <begin position="294"/>
        <end position="316"/>
    </location>
</feature>
<evidence type="ECO:0000256" key="6">
    <source>
        <dbReference type="ARBA" id="ARBA00022989"/>
    </source>
</evidence>